<protein>
    <recommendedName>
        <fullName evidence="1">LysM domain-containing protein</fullName>
    </recommendedName>
</protein>
<evidence type="ECO:0000313" key="2">
    <source>
        <dbReference type="EMBL" id="PIE35508.1"/>
    </source>
</evidence>
<dbReference type="Gene3D" id="1.10.530.10">
    <property type="match status" value="1"/>
</dbReference>
<dbReference type="Pfam" id="PF01476">
    <property type="entry name" value="LysM"/>
    <property type="match status" value="1"/>
</dbReference>
<reference evidence="2 3" key="1">
    <citation type="submission" date="2017-10" db="EMBL/GenBank/DDBJ databases">
        <title>Novel microbial diversity and functional potential in the marine mammal oral microbiome.</title>
        <authorList>
            <person name="Dudek N.K."/>
            <person name="Sun C.L."/>
            <person name="Burstein D."/>
            <person name="Kantor R.S."/>
            <person name="Aliaga Goltsman D.S."/>
            <person name="Bik E.M."/>
            <person name="Thomas B.C."/>
            <person name="Banfield J.F."/>
            <person name="Relman D.A."/>
        </authorList>
    </citation>
    <scope>NUCLEOTIDE SEQUENCE [LARGE SCALE GENOMIC DNA]</scope>
    <source>
        <strain evidence="2">DOLJORAL78_47_16</strain>
    </source>
</reference>
<dbReference type="CDD" id="cd00118">
    <property type="entry name" value="LysM"/>
    <property type="match status" value="1"/>
</dbReference>
<name>A0A2G6KIK6_9BACT</name>
<evidence type="ECO:0000313" key="3">
    <source>
        <dbReference type="Proteomes" id="UP000230821"/>
    </source>
</evidence>
<evidence type="ECO:0000259" key="1">
    <source>
        <dbReference type="PROSITE" id="PS51782"/>
    </source>
</evidence>
<gene>
    <name evidence="2" type="ORF">CSA56_03955</name>
</gene>
<dbReference type="Proteomes" id="UP000230821">
    <property type="component" value="Unassembled WGS sequence"/>
</dbReference>
<organism evidence="2 3">
    <name type="scientific">candidate division KSB3 bacterium</name>
    <dbReference type="NCBI Taxonomy" id="2044937"/>
    <lineage>
        <taxon>Bacteria</taxon>
        <taxon>candidate division KSB3</taxon>
    </lineage>
</organism>
<dbReference type="InterPro" id="IPR008258">
    <property type="entry name" value="Transglycosylase_SLT_dom_1"/>
</dbReference>
<dbReference type="SUPFAM" id="SSF53955">
    <property type="entry name" value="Lysozyme-like"/>
    <property type="match status" value="1"/>
</dbReference>
<dbReference type="InterPro" id="IPR036779">
    <property type="entry name" value="LysM_dom_sf"/>
</dbReference>
<dbReference type="Gene3D" id="3.10.350.10">
    <property type="entry name" value="LysM domain"/>
    <property type="match status" value="1"/>
</dbReference>
<sequence>MKVYTIKRGDSLFVIAKKVYGDGNLYTQLATYNNISDPNAVEVGQKLKIPKASDLQKAVDGLGIWHNYAKGEIWWRVTEKGVEIKNTGVVRSLKYSERAKEIWGKFQDPILTASQKYHVPVPVIIATISTESSGNPNAYRYEPLFYKRYIKNQKQWKNSPYYRSPRRISASYGLMQIMYTTAYRVGFRGQPDDLYDPAINIDAGAAYIASAYQVKHHKWDPPKIACAYNAGNVRATAKNDWGMFHHPGHLDRWIPSYNGAIEVVDSSEAAVSSQPPASQPENVTTTLRFFFPQPDGEAWKPMVVDLFKHNEQGIDEPITFTITTATPLRKGGFSYDLPNIVKGQYDAVFVDEATFSVVDDRENIRVKDNPTILDLRDDAGTSRSAPSRKIVEKATVRLCFPNTAWKPVFIDLFPHEGDDFGEPLSVHIETPPSEQGGKYVHNVLDVEYGLYDIEVTDAETLEIVNEMTDYDVNRPMMTCDIQSPSPKLLSESLEEVSLGELLRASWKKFWENY</sequence>
<dbReference type="EMBL" id="PDSK01000041">
    <property type="protein sequence ID" value="PIE35508.1"/>
    <property type="molecule type" value="Genomic_DNA"/>
</dbReference>
<comment type="caution">
    <text evidence="2">The sequence shown here is derived from an EMBL/GenBank/DDBJ whole genome shotgun (WGS) entry which is preliminary data.</text>
</comment>
<dbReference type="PROSITE" id="PS51782">
    <property type="entry name" value="LYSM"/>
    <property type="match status" value="1"/>
</dbReference>
<dbReference type="SUPFAM" id="SSF54106">
    <property type="entry name" value="LysM domain"/>
    <property type="match status" value="1"/>
</dbReference>
<dbReference type="SMART" id="SM00257">
    <property type="entry name" value="LysM"/>
    <property type="match status" value="1"/>
</dbReference>
<feature type="domain" description="LysM" evidence="1">
    <location>
        <begin position="2"/>
        <end position="49"/>
    </location>
</feature>
<proteinExistence type="predicted"/>
<dbReference type="AlphaFoldDB" id="A0A2G6KIK6"/>
<dbReference type="InterPro" id="IPR018392">
    <property type="entry name" value="LysM"/>
</dbReference>
<dbReference type="Pfam" id="PF01464">
    <property type="entry name" value="SLT"/>
    <property type="match status" value="1"/>
</dbReference>
<dbReference type="InterPro" id="IPR023346">
    <property type="entry name" value="Lysozyme-like_dom_sf"/>
</dbReference>
<accession>A0A2G6KIK6</accession>